<sequence>MEDYGRRLLFVEETSLYNRAVLGAFLPSNVWEPVPHFFQTWLRNYIGVILMYFVSGFLWCFCIYYLIKAYFPKEGQSLDDAVVGCGLFVSGS</sequence>
<evidence type="ECO:0000313" key="2">
    <source>
        <dbReference type="Proteomes" id="UP001060215"/>
    </source>
</evidence>
<keyword evidence="2" id="KW-1185">Reference proteome</keyword>
<gene>
    <name evidence="1" type="ORF">LOK49_LG14G00174</name>
</gene>
<name>A0ACC0FF01_9ERIC</name>
<proteinExistence type="predicted"/>
<evidence type="ECO:0000313" key="1">
    <source>
        <dbReference type="EMBL" id="KAI7986890.1"/>
    </source>
</evidence>
<dbReference type="EMBL" id="CM045772">
    <property type="protein sequence ID" value="KAI7986890.1"/>
    <property type="molecule type" value="Genomic_DNA"/>
</dbReference>
<protein>
    <submittedName>
        <fullName evidence="1">Uncharacterized protein</fullName>
    </submittedName>
</protein>
<comment type="caution">
    <text evidence="1">The sequence shown here is derived from an EMBL/GenBank/DDBJ whole genome shotgun (WGS) entry which is preliminary data.</text>
</comment>
<accession>A0ACC0FF01</accession>
<reference evidence="1 2" key="1">
    <citation type="journal article" date="2022" name="Plant J.">
        <title>Chromosome-level genome of Camellia lanceoleosa provides a valuable resource for understanding genome evolution and self-incompatibility.</title>
        <authorList>
            <person name="Gong W."/>
            <person name="Xiao S."/>
            <person name="Wang L."/>
            <person name="Liao Z."/>
            <person name="Chang Y."/>
            <person name="Mo W."/>
            <person name="Hu G."/>
            <person name="Li W."/>
            <person name="Zhao G."/>
            <person name="Zhu H."/>
            <person name="Hu X."/>
            <person name="Ji K."/>
            <person name="Xiang X."/>
            <person name="Song Q."/>
            <person name="Yuan D."/>
            <person name="Jin S."/>
            <person name="Zhang L."/>
        </authorList>
    </citation>
    <scope>NUCLEOTIDE SEQUENCE [LARGE SCALE GENOMIC DNA]</scope>
    <source>
        <strain evidence="1">SQ_2022a</strain>
    </source>
</reference>
<organism evidence="1 2">
    <name type="scientific">Camellia lanceoleosa</name>
    <dbReference type="NCBI Taxonomy" id="1840588"/>
    <lineage>
        <taxon>Eukaryota</taxon>
        <taxon>Viridiplantae</taxon>
        <taxon>Streptophyta</taxon>
        <taxon>Embryophyta</taxon>
        <taxon>Tracheophyta</taxon>
        <taxon>Spermatophyta</taxon>
        <taxon>Magnoliopsida</taxon>
        <taxon>eudicotyledons</taxon>
        <taxon>Gunneridae</taxon>
        <taxon>Pentapetalae</taxon>
        <taxon>asterids</taxon>
        <taxon>Ericales</taxon>
        <taxon>Theaceae</taxon>
        <taxon>Camellia</taxon>
    </lineage>
</organism>
<dbReference type="Proteomes" id="UP001060215">
    <property type="component" value="Chromosome 15"/>
</dbReference>